<dbReference type="EMBL" id="JACGWZ010000004">
    <property type="protein sequence ID" value="MBA8825902.1"/>
    <property type="molecule type" value="Genomic_DNA"/>
</dbReference>
<gene>
    <name evidence="2" type="ORF">FHX42_003268</name>
</gene>
<keyword evidence="3" id="KW-1185">Reference proteome</keyword>
<feature type="compositionally biased region" description="Basic and acidic residues" evidence="1">
    <location>
        <begin position="46"/>
        <end position="64"/>
    </location>
</feature>
<evidence type="ECO:0000313" key="2">
    <source>
        <dbReference type="EMBL" id="MBA8825902.1"/>
    </source>
</evidence>
<accession>A0A839DV99</accession>
<dbReference type="AlphaFoldDB" id="A0A839DV99"/>
<dbReference type="RefSeq" id="WP_182545147.1">
    <property type="nucleotide sequence ID" value="NZ_JACGWZ010000004.1"/>
</dbReference>
<dbReference type="Proteomes" id="UP000569329">
    <property type="component" value="Unassembled WGS sequence"/>
</dbReference>
<reference evidence="2 3" key="1">
    <citation type="submission" date="2020-07" db="EMBL/GenBank/DDBJ databases">
        <title>Sequencing the genomes of 1000 actinobacteria strains.</title>
        <authorList>
            <person name="Klenk H.-P."/>
        </authorList>
    </citation>
    <scope>NUCLEOTIDE SEQUENCE [LARGE SCALE GENOMIC DNA]</scope>
    <source>
        <strain evidence="2 3">DSM 45975</strain>
    </source>
</reference>
<protein>
    <submittedName>
        <fullName evidence="2">Uncharacterized protein</fullName>
    </submittedName>
</protein>
<proteinExistence type="predicted"/>
<evidence type="ECO:0000313" key="3">
    <source>
        <dbReference type="Proteomes" id="UP000569329"/>
    </source>
</evidence>
<sequence>MSIEDVQQDIHKPLGTLPHDGLLRARTLLDEAATELHKVTVGSDDATLHESPARRRGDRRDQDGRTGVPRFGRPLSGTCHRHHTRR</sequence>
<evidence type="ECO:0000256" key="1">
    <source>
        <dbReference type="SAM" id="MobiDB-lite"/>
    </source>
</evidence>
<organism evidence="2 3">
    <name type="scientific">Halosaccharopolyspora lacisalsi</name>
    <dbReference type="NCBI Taxonomy" id="1000566"/>
    <lineage>
        <taxon>Bacteria</taxon>
        <taxon>Bacillati</taxon>
        <taxon>Actinomycetota</taxon>
        <taxon>Actinomycetes</taxon>
        <taxon>Pseudonocardiales</taxon>
        <taxon>Pseudonocardiaceae</taxon>
        <taxon>Halosaccharopolyspora</taxon>
    </lineage>
</organism>
<comment type="caution">
    <text evidence="2">The sequence shown here is derived from an EMBL/GenBank/DDBJ whole genome shotgun (WGS) entry which is preliminary data.</text>
</comment>
<feature type="region of interest" description="Disordered" evidence="1">
    <location>
        <begin position="40"/>
        <end position="86"/>
    </location>
</feature>
<name>A0A839DV99_9PSEU</name>